<keyword evidence="2" id="KW-0378">Hydrolase</keyword>
<dbReference type="Pfam" id="PF13358">
    <property type="entry name" value="DDE_3"/>
    <property type="match status" value="1"/>
</dbReference>
<dbReference type="GO" id="GO:0003676">
    <property type="term" value="F:nucleic acid binding"/>
    <property type="evidence" value="ECO:0007669"/>
    <property type="project" value="InterPro"/>
</dbReference>
<name>A0A1I2I8E3_9BACT</name>
<protein>
    <submittedName>
        <fullName evidence="2">DDE superfamily endonuclease</fullName>
    </submittedName>
</protein>
<accession>A0A1I2I8E3</accession>
<dbReference type="AlphaFoldDB" id="A0A1I2I8E3"/>
<dbReference type="Proteomes" id="UP000199400">
    <property type="component" value="Unassembled WGS sequence"/>
</dbReference>
<dbReference type="InterPro" id="IPR038717">
    <property type="entry name" value="Tc1-like_DDE_dom"/>
</dbReference>
<keyword evidence="2" id="KW-0540">Nuclease</keyword>
<evidence type="ECO:0000313" key="3">
    <source>
        <dbReference type="Proteomes" id="UP000199400"/>
    </source>
</evidence>
<proteinExistence type="predicted"/>
<evidence type="ECO:0000259" key="1">
    <source>
        <dbReference type="Pfam" id="PF13358"/>
    </source>
</evidence>
<dbReference type="Gene3D" id="3.30.420.10">
    <property type="entry name" value="Ribonuclease H-like superfamily/Ribonuclease H"/>
    <property type="match status" value="1"/>
</dbReference>
<feature type="domain" description="Tc1-like transposase DDE" evidence="1">
    <location>
        <begin position="97"/>
        <end position="272"/>
    </location>
</feature>
<keyword evidence="3" id="KW-1185">Reference proteome</keyword>
<gene>
    <name evidence="2" type="ORF">SAMN02745121_08526</name>
</gene>
<dbReference type="GO" id="GO:0004519">
    <property type="term" value="F:endonuclease activity"/>
    <property type="evidence" value="ECO:0007669"/>
    <property type="project" value="UniProtKB-KW"/>
</dbReference>
<keyword evidence="2" id="KW-0255">Endonuclease</keyword>
<dbReference type="EMBL" id="FOMX01000058">
    <property type="protein sequence ID" value="SFF38592.1"/>
    <property type="molecule type" value="Genomic_DNA"/>
</dbReference>
<reference evidence="3" key="1">
    <citation type="submission" date="2016-10" db="EMBL/GenBank/DDBJ databases">
        <authorList>
            <person name="Varghese N."/>
            <person name="Submissions S."/>
        </authorList>
    </citation>
    <scope>NUCLEOTIDE SEQUENCE [LARGE SCALE GENOMIC DNA]</scope>
    <source>
        <strain evidence="3">ATCC 25963</strain>
    </source>
</reference>
<evidence type="ECO:0000313" key="2">
    <source>
        <dbReference type="EMBL" id="SFF38592.1"/>
    </source>
</evidence>
<organism evidence="2 3">
    <name type="scientific">Nannocystis exedens</name>
    <dbReference type="NCBI Taxonomy" id="54"/>
    <lineage>
        <taxon>Bacteria</taxon>
        <taxon>Pseudomonadati</taxon>
        <taxon>Myxococcota</taxon>
        <taxon>Polyangia</taxon>
        <taxon>Nannocystales</taxon>
        <taxon>Nannocystaceae</taxon>
        <taxon>Nannocystis</taxon>
    </lineage>
</organism>
<sequence>MAQIFALACEPPEKSGVPFSHWTPGALAQELVKRGIVDSISARQVGRFLEGGRHPAAQGQVLAAKHARGPGALRRVVRTICELYEQATTLHEQGVHLISCDERTGIQALEHARPALPVRPGRIERIEYEDVRHGTLCLTANLEIATGHIVSPTIGARRTEQDFVDHIARTIDGDPDARWIFVLDNLNTHNSEALVRFVASRCGLDVPLGAKGESGVLRTMETRAAFLSDPSHRIRFVYTPKHCSWLNQIEIWFSILVRRLSRRASVSSLDHLHEHLSHAIGGRCCASSRAGLLALEPVARLPGPEEQRVDHPQLGLRSAVEREPRLQVPR</sequence>
<dbReference type="STRING" id="54.SAMN02745121_08526"/>
<dbReference type="InterPro" id="IPR036397">
    <property type="entry name" value="RNaseH_sf"/>
</dbReference>